<proteinExistence type="predicted"/>
<dbReference type="CDD" id="cd16917">
    <property type="entry name" value="HATPase_UhpB-NarQ-NarX-like"/>
    <property type="match status" value="1"/>
</dbReference>
<dbReference type="InterPro" id="IPR036890">
    <property type="entry name" value="HATPase_C_sf"/>
</dbReference>
<dbReference type="RefSeq" id="WP_255919085.1">
    <property type="nucleotide sequence ID" value="NZ_JANFNG010000003.1"/>
</dbReference>
<accession>A0ABT1PRA5</accession>
<evidence type="ECO:0000313" key="8">
    <source>
        <dbReference type="Proteomes" id="UP001057702"/>
    </source>
</evidence>
<name>A0ABT1PRA5_9ACTN</name>
<protein>
    <submittedName>
        <fullName evidence="7">Sensor histidine kinase</fullName>
    </submittedName>
</protein>
<evidence type="ECO:0000259" key="6">
    <source>
        <dbReference type="Pfam" id="PF07730"/>
    </source>
</evidence>
<feature type="transmembrane region" description="Helical" evidence="5">
    <location>
        <begin position="76"/>
        <end position="94"/>
    </location>
</feature>
<dbReference type="SUPFAM" id="SSF55874">
    <property type="entry name" value="ATPase domain of HSP90 chaperone/DNA topoisomerase II/histidine kinase"/>
    <property type="match status" value="1"/>
</dbReference>
<gene>
    <name evidence="7" type="ORF">NGB36_06200</name>
</gene>
<keyword evidence="2 7" id="KW-0418">Kinase</keyword>
<keyword evidence="5" id="KW-0812">Transmembrane</keyword>
<dbReference type="InterPro" id="IPR050482">
    <property type="entry name" value="Sensor_HK_TwoCompSys"/>
</dbReference>
<evidence type="ECO:0000256" key="2">
    <source>
        <dbReference type="ARBA" id="ARBA00022777"/>
    </source>
</evidence>
<evidence type="ECO:0000313" key="7">
    <source>
        <dbReference type="EMBL" id="MCQ4080196.1"/>
    </source>
</evidence>
<dbReference type="PANTHER" id="PTHR24421">
    <property type="entry name" value="NITRATE/NITRITE SENSOR PROTEIN NARX-RELATED"/>
    <property type="match status" value="1"/>
</dbReference>
<dbReference type="Proteomes" id="UP001057702">
    <property type="component" value="Unassembled WGS sequence"/>
</dbReference>
<dbReference type="Gene3D" id="3.30.565.10">
    <property type="entry name" value="Histidine kinase-like ATPase, C-terminal domain"/>
    <property type="match status" value="1"/>
</dbReference>
<dbReference type="Gene3D" id="1.20.5.1930">
    <property type="match status" value="1"/>
</dbReference>
<comment type="caution">
    <text evidence="7">The sequence shown here is derived from an EMBL/GenBank/DDBJ whole genome shotgun (WGS) entry which is preliminary data.</text>
</comment>
<dbReference type="Pfam" id="PF07730">
    <property type="entry name" value="HisKA_3"/>
    <property type="match status" value="1"/>
</dbReference>
<keyword evidence="8" id="KW-1185">Reference proteome</keyword>
<evidence type="ECO:0000256" key="3">
    <source>
        <dbReference type="ARBA" id="ARBA00023012"/>
    </source>
</evidence>
<dbReference type="GO" id="GO:0016301">
    <property type="term" value="F:kinase activity"/>
    <property type="evidence" value="ECO:0007669"/>
    <property type="project" value="UniProtKB-KW"/>
</dbReference>
<feature type="transmembrane region" description="Helical" evidence="5">
    <location>
        <begin position="21"/>
        <end position="41"/>
    </location>
</feature>
<keyword evidence="1" id="KW-0808">Transferase</keyword>
<reference evidence="7" key="1">
    <citation type="submission" date="2022-06" db="EMBL/GenBank/DDBJ databases">
        <title>Draft genome sequence of Streptomyces sp. RB6PN25 isolated from peat swamp forest in Thailand.</title>
        <authorList>
            <person name="Duangmal K."/>
            <person name="Klaysubun C."/>
        </authorList>
    </citation>
    <scope>NUCLEOTIDE SEQUENCE</scope>
    <source>
        <strain evidence="7">RB6PN25</strain>
    </source>
</reference>
<dbReference type="EMBL" id="JANFNG010000003">
    <property type="protein sequence ID" value="MCQ4080196.1"/>
    <property type="molecule type" value="Genomic_DNA"/>
</dbReference>
<keyword evidence="4" id="KW-0175">Coiled coil</keyword>
<keyword evidence="5" id="KW-1133">Transmembrane helix</keyword>
<feature type="transmembrane region" description="Helical" evidence="5">
    <location>
        <begin position="100"/>
        <end position="117"/>
    </location>
</feature>
<keyword evidence="3" id="KW-0902">Two-component regulatory system</keyword>
<organism evidence="7 8">
    <name type="scientific">Streptomyces humicola</name>
    <dbReference type="NCBI Taxonomy" id="2953240"/>
    <lineage>
        <taxon>Bacteria</taxon>
        <taxon>Bacillati</taxon>
        <taxon>Actinomycetota</taxon>
        <taxon>Actinomycetes</taxon>
        <taxon>Kitasatosporales</taxon>
        <taxon>Streptomycetaceae</taxon>
        <taxon>Streptomyces</taxon>
    </lineage>
</organism>
<evidence type="ECO:0000256" key="5">
    <source>
        <dbReference type="SAM" id="Phobius"/>
    </source>
</evidence>
<feature type="transmembrane region" description="Helical" evidence="5">
    <location>
        <begin position="124"/>
        <end position="145"/>
    </location>
</feature>
<feature type="coiled-coil region" evidence="4">
    <location>
        <begin position="167"/>
        <end position="194"/>
    </location>
</feature>
<evidence type="ECO:0000256" key="1">
    <source>
        <dbReference type="ARBA" id="ARBA00022679"/>
    </source>
</evidence>
<sequence length="404" mass="44427">MRETRLGMGDAPETRREQWIKLCWTSVYLLYMASTVGDLVSGRHTPLATALGWLGLAAFLVPYYYLVLSRRPRDPLAWWQVAILSWLYTTAGVLTLMLGVPWLVLFVYVTIGTGILLPYRRARWAVPFSALSLLGFGKLVGAGGWVLAGEFLPAMMGGAAMMGVAQMRRTMRELRDARETIAHLAANEERLRLARDLHDLLGHSLSLITLKSELAGRMLPDRPEDAAKQVADIEQVSRQALVDVREAVSGYRRPTLGVELAGVRTALRTAGVEARIAPSLDRPPQEQYPGLGAEEEGALAWALREAVTNVVRHSSAKRCDLALDEVWDADEGRYLRLEVVDDGHGPARGHRMGNGLNGLEERLLLSGGRLETGSPGRGGFSLKAYVPLRRVNETETEAVTSPRG</sequence>
<feature type="transmembrane region" description="Helical" evidence="5">
    <location>
        <begin position="47"/>
        <end position="67"/>
    </location>
</feature>
<dbReference type="PANTHER" id="PTHR24421:SF63">
    <property type="entry name" value="SENSOR HISTIDINE KINASE DESK"/>
    <property type="match status" value="1"/>
</dbReference>
<evidence type="ECO:0000256" key="4">
    <source>
        <dbReference type="SAM" id="Coils"/>
    </source>
</evidence>
<dbReference type="InterPro" id="IPR011712">
    <property type="entry name" value="Sig_transdc_His_kin_sub3_dim/P"/>
</dbReference>
<keyword evidence="5" id="KW-0472">Membrane</keyword>
<feature type="domain" description="Signal transduction histidine kinase subgroup 3 dimerisation and phosphoacceptor" evidence="6">
    <location>
        <begin position="189"/>
        <end position="255"/>
    </location>
</feature>